<comment type="caution">
    <text evidence="2">The sequence shown here is derived from an EMBL/GenBank/DDBJ whole genome shotgun (WGS) entry which is preliminary data.</text>
</comment>
<evidence type="ECO:0000313" key="3">
    <source>
        <dbReference type="Proteomes" id="UP001596524"/>
    </source>
</evidence>
<evidence type="ECO:0000256" key="1">
    <source>
        <dbReference type="SAM" id="MobiDB-lite"/>
    </source>
</evidence>
<protein>
    <recommendedName>
        <fullName evidence="4">Lipoprotein LpqB beta-propeller domain-containing protein</fullName>
    </recommendedName>
</protein>
<dbReference type="PROSITE" id="PS51257">
    <property type="entry name" value="PROKAR_LIPOPROTEIN"/>
    <property type="match status" value="1"/>
</dbReference>
<keyword evidence="3" id="KW-1185">Reference proteome</keyword>
<proteinExistence type="predicted"/>
<dbReference type="SUPFAM" id="SSF50969">
    <property type="entry name" value="YVTN repeat-like/Quinoprotein amine dehydrogenase"/>
    <property type="match status" value="1"/>
</dbReference>
<evidence type="ECO:0008006" key="4">
    <source>
        <dbReference type="Google" id="ProtNLM"/>
    </source>
</evidence>
<name>A0ABW2MZG2_9ACTN</name>
<sequence>MSETTRRLTAGRHVATLLVVVALLVGCSGEALPTESDVPRAAQVTSDSPSPSAPGPTRWDPATQPVWDPASIETLPLRRTRLPEQIDLRSAHGPTLLAQPMSGIVAAMRDAAGLRLLDTDGTWRLAPVPPAQHTVFGVTDFARPAISSDGTRVAVALEAGIRVIDATTGDESTIPWPPRFSGRRDAPPSVVWQPRDDGFFVFDTVWTWLVALDGSHREAPFRSYAFGIDPDGPVYENAFRMTRLVTWAGDRVIDRSPFVQCERMVAAHGMVACTAGSLQSFRSGPVVVDPRTGKIIAYAPIKDRNSLYSDNGGLTVLGFLDEDTVLMVVGPLAFHRNGIGEERSLVSWQFRTGELQRISTGRLRSIAVAPQLLD</sequence>
<dbReference type="InterPro" id="IPR011044">
    <property type="entry name" value="Quino_amine_DH_bsu"/>
</dbReference>
<dbReference type="Proteomes" id="UP001596524">
    <property type="component" value="Unassembled WGS sequence"/>
</dbReference>
<feature type="region of interest" description="Disordered" evidence="1">
    <location>
        <begin position="32"/>
        <end position="67"/>
    </location>
</feature>
<reference evidence="3" key="1">
    <citation type="journal article" date="2019" name="Int. J. Syst. Evol. Microbiol.">
        <title>The Global Catalogue of Microorganisms (GCM) 10K type strain sequencing project: providing services to taxonomists for standard genome sequencing and annotation.</title>
        <authorList>
            <consortium name="The Broad Institute Genomics Platform"/>
            <consortium name="The Broad Institute Genome Sequencing Center for Infectious Disease"/>
            <person name="Wu L."/>
            <person name="Ma J."/>
        </authorList>
    </citation>
    <scope>NUCLEOTIDE SEQUENCE [LARGE SCALE GENOMIC DNA]</scope>
    <source>
        <strain evidence="3">FCH27</strain>
    </source>
</reference>
<dbReference type="EMBL" id="JBHTCH010000012">
    <property type="protein sequence ID" value="MFC7360404.1"/>
    <property type="molecule type" value="Genomic_DNA"/>
</dbReference>
<evidence type="ECO:0000313" key="2">
    <source>
        <dbReference type="EMBL" id="MFC7360404.1"/>
    </source>
</evidence>
<organism evidence="2 3">
    <name type="scientific">Nocardioides astragali</name>
    <dbReference type="NCBI Taxonomy" id="1776736"/>
    <lineage>
        <taxon>Bacteria</taxon>
        <taxon>Bacillati</taxon>
        <taxon>Actinomycetota</taxon>
        <taxon>Actinomycetes</taxon>
        <taxon>Propionibacteriales</taxon>
        <taxon>Nocardioidaceae</taxon>
        <taxon>Nocardioides</taxon>
    </lineage>
</organism>
<accession>A0ABW2MZG2</accession>
<gene>
    <name evidence="2" type="ORF">ACFQO6_09005</name>
</gene>
<dbReference type="RefSeq" id="WP_255891672.1">
    <property type="nucleotide sequence ID" value="NZ_JAFMZM010000005.1"/>
</dbReference>